<comment type="caution">
    <text evidence="3">The sequence shown here is derived from an EMBL/GenBank/DDBJ whole genome shotgun (WGS) entry which is preliminary data.</text>
</comment>
<evidence type="ECO:0000313" key="3">
    <source>
        <dbReference type="EMBL" id="OYP55704.1"/>
    </source>
</evidence>
<sequence>MQVKIFLFRLIMVCVFGVFVLSSQAQDMIPQKAINDRSFLHPEILEFPPQYVIEGEVDDNGEELTIENLYKTLEEYGVLFKKIVVAQAILETGNFSSHVCLTHHNLFGLRHPSDGSYYEFNNWKESVKAYRDDVQYKYNSGDYYLFLRRIGYAEDPRYVSKVRIIADRLPWKI</sequence>
<evidence type="ECO:0000313" key="4">
    <source>
        <dbReference type="Proteomes" id="UP000216189"/>
    </source>
</evidence>
<organism evidence="3 4">
    <name type="scientific">Segatella bryantii</name>
    <name type="common">Prevotella bryantii</name>
    <dbReference type="NCBI Taxonomy" id="77095"/>
    <lineage>
        <taxon>Bacteria</taxon>
        <taxon>Pseudomonadati</taxon>
        <taxon>Bacteroidota</taxon>
        <taxon>Bacteroidia</taxon>
        <taxon>Bacteroidales</taxon>
        <taxon>Prevotellaceae</taxon>
        <taxon>Segatella</taxon>
    </lineage>
</organism>
<dbReference type="Pfam" id="PF01832">
    <property type="entry name" value="Glucosaminidase"/>
    <property type="match status" value="1"/>
</dbReference>
<keyword evidence="1" id="KW-0732">Signal</keyword>
<dbReference type="EMBL" id="NPJF01000026">
    <property type="protein sequence ID" value="OYP55704.1"/>
    <property type="molecule type" value="Genomic_DNA"/>
</dbReference>
<dbReference type="Gene3D" id="1.10.530.10">
    <property type="match status" value="1"/>
</dbReference>
<proteinExistence type="predicted"/>
<accession>A0ABX4EHW2</accession>
<feature type="domain" description="Mannosyl-glycoprotein endo-beta-N-acetylglucosamidase-like" evidence="2">
    <location>
        <begin position="69"/>
        <end position="167"/>
    </location>
</feature>
<evidence type="ECO:0000259" key="2">
    <source>
        <dbReference type="Pfam" id="PF01832"/>
    </source>
</evidence>
<name>A0ABX4EHW2_SEGBR</name>
<dbReference type="Proteomes" id="UP000216189">
    <property type="component" value="Unassembled WGS sequence"/>
</dbReference>
<evidence type="ECO:0000256" key="1">
    <source>
        <dbReference type="SAM" id="SignalP"/>
    </source>
</evidence>
<gene>
    <name evidence="3" type="ORF">CIK91_05000</name>
</gene>
<feature type="chain" id="PRO_5046836975" description="Mannosyl-glycoprotein endo-beta-N-acetylglucosamidase-like domain-containing protein" evidence="1">
    <location>
        <begin position="26"/>
        <end position="173"/>
    </location>
</feature>
<reference evidence="3 4" key="1">
    <citation type="submission" date="2017-08" db="EMBL/GenBank/DDBJ databases">
        <title>Comparative genomics of non-oral Prevotella species.</title>
        <authorList>
            <person name="Accetto T."/>
            <person name="Nograsek B."/>
            <person name="Avgustin G."/>
        </authorList>
    </citation>
    <scope>NUCLEOTIDE SEQUENCE [LARGE SCALE GENOMIC DNA]</scope>
    <source>
        <strain evidence="3 4">TC1-1</strain>
    </source>
</reference>
<feature type="signal peptide" evidence="1">
    <location>
        <begin position="1"/>
        <end position="25"/>
    </location>
</feature>
<dbReference type="InterPro" id="IPR002901">
    <property type="entry name" value="MGlyc_endo_b_GlcNAc-like_dom"/>
</dbReference>
<keyword evidence="4" id="KW-1185">Reference proteome</keyword>
<protein>
    <recommendedName>
        <fullName evidence="2">Mannosyl-glycoprotein endo-beta-N-acetylglucosamidase-like domain-containing protein</fullName>
    </recommendedName>
</protein>